<accession>A0AAX3W4V7</accession>
<keyword evidence="4" id="KW-0804">Transcription</keyword>
<protein>
    <submittedName>
        <fullName evidence="6">Sigma-70 family RNA polymerase sigma factor</fullName>
    </submittedName>
</protein>
<name>A0AAX3W4V7_MAMLE</name>
<reference evidence="6" key="1">
    <citation type="journal article" date="2023" name="Antibiotics">
        <title>Prevalence and Molecular Characterization of Methicillin-Resistant Staphylococci (MRS) and Mammaliicocci (MRM) in Dromedary Camels from Algeria: First Detection of SCCmec-mecC Hybrid in Methicillin-Resistant Mammaliicoccus lentus.</title>
        <authorList>
            <person name="Belhout C."/>
            <person name="Boyen F."/>
            <person name="Vereecke N."/>
            <person name="Theuns S."/>
            <person name="Taibi N."/>
            <person name="Stegger M."/>
            <person name="de la Fe-Rodriguez P.Y."/>
            <person name="Bouayad L."/>
            <person name="Elgroud R."/>
            <person name="Butaye P."/>
        </authorList>
    </citation>
    <scope>NUCLEOTIDE SEQUENCE</scope>
    <source>
        <strain evidence="6">7048</strain>
    </source>
</reference>
<dbReference type="PANTHER" id="PTHR43133">
    <property type="entry name" value="RNA POLYMERASE ECF-TYPE SIGMA FACTO"/>
    <property type="match status" value="1"/>
</dbReference>
<dbReference type="NCBIfam" id="TIGR02937">
    <property type="entry name" value="sigma70-ECF"/>
    <property type="match status" value="1"/>
</dbReference>
<dbReference type="GO" id="GO:0016987">
    <property type="term" value="F:sigma factor activity"/>
    <property type="evidence" value="ECO:0007669"/>
    <property type="project" value="UniProtKB-KW"/>
</dbReference>
<dbReference type="InterPro" id="IPR013324">
    <property type="entry name" value="RNA_pol_sigma_r3/r4-like"/>
</dbReference>
<dbReference type="AlphaFoldDB" id="A0AAX3W4V7"/>
<gene>
    <name evidence="6" type="ORF">PYH69_15155</name>
</gene>
<keyword evidence="1" id="KW-0805">Transcription regulation</keyword>
<dbReference type="InterPro" id="IPR014284">
    <property type="entry name" value="RNA_pol_sigma-70_dom"/>
</dbReference>
<evidence type="ECO:0000313" key="7">
    <source>
        <dbReference type="Proteomes" id="UP001223261"/>
    </source>
</evidence>
<dbReference type="Gene3D" id="1.10.10.10">
    <property type="entry name" value="Winged helix-like DNA-binding domain superfamily/Winged helix DNA-binding domain"/>
    <property type="match status" value="1"/>
</dbReference>
<dbReference type="PANTHER" id="PTHR43133:SF8">
    <property type="entry name" value="RNA POLYMERASE SIGMA FACTOR HI_1459-RELATED"/>
    <property type="match status" value="1"/>
</dbReference>
<dbReference type="Proteomes" id="UP001223261">
    <property type="component" value="Chromosome"/>
</dbReference>
<evidence type="ECO:0000259" key="5">
    <source>
        <dbReference type="Pfam" id="PF08281"/>
    </source>
</evidence>
<dbReference type="EMBL" id="CP118848">
    <property type="protein sequence ID" value="WHI60000.1"/>
    <property type="molecule type" value="Genomic_DNA"/>
</dbReference>
<keyword evidence="3" id="KW-0238">DNA-binding</keyword>
<evidence type="ECO:0000256" key="1">
    <source>
        <dbReference type="ARBA" id="ARBA00023015"/>
    </source>
</evidence>
<dbReference type="GO" id="GO:0003677">
    <property type="term" value="F:DNA binding"/>
    <property type="evidence" value="ECO:0007669"/>
    <property type="project" value="UniProtKB-KW"/>
</dbReference>
<feature type="domain" description="RNA polymerase sigma factor 70 region 4 type 2" evidence="5">
    <location>
        <begin position="80"/>
        <end position="131"/>
    </location>
</feature>
<evidence type="ECO:0000313" key="6">
    <source>
        <dbReference type="EMBL" id="WHI60000.1"/>
    </source>
</evidence>
<evidence type="ECO:0000256" key="4">
    <source>
        <dbReference type="ARBA" id="ARBA00023163"/>
    </source>
</evidence>
<dbReference type="CDD" id="cd06171">
    <property type="entry name" value="Sigma70_r4"/>
    <property type="match status" value="1"/>
</dbReference>
<dbReference type="Pfam" id="PF08281">
    <property type="entry name" value="Sigma70_r4_2"/>
    <property type="match status" value="1"/>
</dbReference>
<organism evidence="6 7">
    <name type="scientific">Mammaliicoccus lentus</name>
    <name type="common">Staphylococcus lentus</name>
    <dbReference type="NCBI Taxonomy" id="42858"/>
    <lineage>
        <taxon>Bacteria</taxon>
        <taxon>Bacillati</taxon>
        <taxon>Bacillota</taxon>
        <taxon>Bacilli</taxon>
        <taxon>Bacillales</taxon>
        <taxon>Staphylococcaceae</taxon>
        <taxon>Mammaliicoccus</taxon>
    </lineage>
</organism>
<evidence type="ECO:0000256" key="3">
    <source>
        <dbReference type="ARBA" id="ARBA00023125"/>
    </source>
</evidence>
<dbReference type="GO" id="GO:0006352">
    <property type="term" value="P:DNA-templated transcription initiation"/>
    <property type="evidence" value="ECO:0007669"/>
    <property type="project" value="InterPro"/>
</dbReference>
<evidence type="ECO:0000256" key="2">
    <source>
        <dbReference type="ARBA" id="ARBA00023082"/>
    </source>
</evidence>
<dbReference type="RefSeq" id="WP_282862237.1">
    <property type="nucleotide sequence ID" value="NZ_CP118848.1"/>
</dbReference>
<keyword evidence="2" id="KW-0731">Sigma factor</keyword>
<sequence length="144" mass="17224">MIAPNRTERQIRCAFNAFCKRVLKNAAIDIYKERKRQRPEEKTFSDLTPYEANQLYSVDNYGEGNKEGFQIVDKKITTKLLAEAMHSLSEEKRNLVLLYYFLHLSDEEISQRLNVPRRTVHYRRTSALKRLKRFLEEHANEWDE</sequence>
<dbReference type="InterPro" id="IPR039425">
    <property type="entry name" value="RNA_pol_sigma-70-like"/>
</dbReference>
<proteinExistence type="predicted"/>
<dbReference type="InterPro" id="IPR036388">
    <property type="entry name" value="WH-like_DNA-bd_sf"/>
</dbReference>
<dbReference type="InterPro" id="IPR013249">
    <property type="entry name" value="RNA_pol_sigma70_r4_t2"/>
</dbReference>
<dbReference type="SUPFAM" id="SSF88659">
    <property type="entry name" value="Sigma3 and sigma4 domains of RNA polymerase sigma factors"/>
    <property type="match status" value="1"/>
</dbReference>